<feature type="transmembrane region" description="Helical" evidence="8">
    <location>
        <begin position="242"/>
        <end position="262"/>
    </location>
</feature>
<comment type="caution">
    <text evidence="10">The sequence shown here is derived from an EMBL/GenBank/DDBJ whole genome shotgun (WGS) entry which is preliminary data.</text>
</comment>
<dbReference type="InterPro" id="IPR000620">
    <property type="entry name" value="EamA_dom"/>
</dbReference>
<dbReference type="Pfam" id="PF00892">
    <property type="entry name" value="EamA"/>
    <property type="match status" value="1"/>
</dbReference>
<evidence type="ECO:0000256" key="1">
    <source>
        <dbReference type="ARBA" id="ARBA00004651"/>
    </source>
</evidence>
<evidence type="ECO:0000256" key="8">
    <source>
        <dbReference type="SAM" id="Phobius"/>
    </source>
</evidence>
<protein>
    <recommendedName>
        <fullName evidence="9">EamA domain-containing protein</fullName>
    </recommendedName>
</protein>
<feature type="region of interest" description="Disordered" evidence="7">
    <location>
        <begin position="15"/>
        <end position="66"/>
    </location>
</feature>
<dbReference type="InterPro" id="IPR051258">
    <property type="entry name" value="Diverse_Substrate_Transporter"/>
</dbReference>
<reference evidence="10 11" key="1">
    <citation type="submission" date="2020-02" db="EMBL/GenBank/DDBJ databases">
        <title>Whole genome shotgun sequence of Streptomyces diastaticus subsp. diastaticus NBRC 13412.</title>
        <authorList>
            <person name="Ichikawa N."/>
            <person name="Komaki H."/>
            <person name="Tamura T."/>
        </authorList>
    </citation>
    <scope>NUCLEOTIDE SEQUENCE [LARGE SCALE GENOMIC DNA]</scope>
    <source>
        <strain evidence="10 11">NBRC 13412</strain>
    </source>
</reference>
<feature type="transmembrane region" description="Helical" evidence="8">
    <location>
        <begin position="167"/>
        <end position="185"/>
    </location>
</feature>
<dbReference type="EMBL" id="BLLN01000002">
    <property type="protein sequence ID" value="GFH69728.1"/>
    <property type="molecule type" value="Genomic_DNA"/>
</dbReference>
<keyword evidence="6 8" id="KW-0472">Membrane</keyword>
<comment type="subcellular location">
    <subcellularLocation>
        <location evidence="1">Cell membrane</location>
        <topology evidence="1">Multi-pass membrane protein</topology>
    </subcellularLocation>
</comment>
<feature type="transmembrane region" description="Helical" evidence="8">
    <location>
        <begin position="134"/>
        <end position="155"/>
    </location>
</feature>
<keyword evidence="3" id="KW-1003">Cell membrane</keyword>
<feature type="transmembrane region" description="Helical" evidence="8">
    <location>
        <begin position="301"/>
        <end position="320"/>
    </location>
</feature>
<evidence type="ECO:0000256" key="4">
    <source>
        <dbReference type="ARBA" id="ARBA00022692"/>
    </source>
</evidence>
<evidence type="ECO:0000256" key="5">
    <source>
        <dbReference type="ARBA" id="ARBA00022989"/>
    </source>
</evidence>
<feature type="transmembrane region" description="Helical" evidence="8">
    <location>
        <begin position="191"/>
        <end position="211"/>
    </location>
</feature>
<keyword evidence="5 8" id="KW-1133">Transmembrane helix</keyword>
<accession>A0ABQ1CHK5</accession>
<dbReference type="PANTHER" id="PTHR42920:SF5">
    <property type="entry name" value="EAMA DOMAIN-CONTAINING PROTEIN"/>
    <property type="match status" value="1"/>
</dbReference>
<feature type="transmembrane region" description="Helical" evidence="8">
    <location>
        <begin position="218"/>
        <end position="236"/>
    </location>
</feature>
<evidence type="ECO:0000256" key="6">
    <source>
        <dbReference type="ARBA" id="ARBA00023136"/>
    </source>
</evidence>
<feature type="transmembrane region" description="Helical" evidence="8">
    <location>
        <begin position="107"/>
        <end position="128"/>
    </location>
</feature>
<dbReference type="SUPFAM" id="SSF103481">
    <property type="entry name" value="Multidrug resistance efflux transporter EmrE"/>
    <property type="match status" value="1"/>
</dbReference>
<dbReference type="PANTHER" id="PTHR42920">
    <property type="entry name" value="OS03G0707200 PROTEIN-RELATED"/>
    <property type="match status" value="1"/>
</dbReference>
<feature type="transmembrane region" description="Helical" evidence="8">
    <location>
        <begin position="332"/>
        <end position="352"/>
    </location>
</feature>
<gene>
    <name evidence="10" type="ORF">Sdia_04960</name>
</gene>
<keyword evidence="4 8" id="KW-0812">Transmembrane</keyword>
<dbReference type="Proteomes" id="UP000472710">
    <property type="component" value="Unassembled WGS sequence"/>
</dbReference>
<feature type="transmembrane region" description="Helical" evidence="8">
    <location>
        <begin position="274"/>
        <end position="295"/>
    </location>
</feature>
<feature type="domain" description="EamA" evidence="9">
    <location>
        <begin position="242"/>
        <end position="373"/>
    </location>
</feature>
<evidence type="ECO:0000313" key="10">
    <source>
        <dbReference type="EMBL" id="GFH69728.1"/>
    </source>
</evidence>
<comment type="similarity">
    <text evidence="2">Belongs to the EamA transporter family.</text>
</comment>
<sequence>MRRCVAWNGVRGSRLRGDTLRRPAGGEAWEVPGSDRHAAGTTGTRRNRAGPDGLAGVGRRAEQPVSGQGTDAVAAGTVAAGAAVSTPEAAGAVGGERGPRVRGRGSLGPVGLVLAGGLSVQFGGALAVTLMPKAGALGVVSIRLVVAALVMMAVCRPSVRGYTRADWGTVLAFGAAMGGMNALFYQSVDRIPLGPAVTLEVLGPLALSVLASRRLINVLWALLALSGVFLLGGSGFGGLDLAGVAFALGAGACWAAYILFSAGTGRRFPQADGLALALVVAAVLVLPFGVAEAGAALLDPVTLALGAGVALLSSVVPYTLELIALRRLPASTFAVMMSLEPAIASLAGFLVLSQALTAVQAVAVALVIGASFGAVRTQVGRRPKGAEGAPVASGGPGA</sequence>
<proteinExistence type="inferred from homology"/>
<keyword evidence="11" id="KW-1185">Reference proteome</keyword>
<evidence type="ECO:0000259" key="9">
    <source>
        <dbReference type="Pfam" id="PF00892"/>
    </source>
</evidence>
<evidence type="ECO:0000313" key="11">
    <source>
        <dbReference type="Proteomes" id="UP000472710"/>
    </source>
</evidence>
<evidence type="ECO:0000256" key="7">
    <source>
        <dbReference type="SAM" id="MobiDB-lite"/>
    </source>
</evidence>
<evidence type="ECO:0000256" key="3">
    <source>
        <dbReference type="ARBA" id="ARBA00022475"/>
    </source>
</evidence>
<evidence type="ECO:0000256" key="2">
    <source>
        <dbReference type="ARBA" id="ARBA00007362"/>
    </source>
</evidence>
<organism evidence="10 11">
    <name type="scientific">Streptomyces diastaticus subsp. diastaticus</name>
    <dbReference type="NCBI Taxonomy" id="68040"/>
    <lineage>
        <taxon>Bacteria</taxon>
        <taxon>Bacillati</taxon>
        <taxon>Actinomycetota</taxon>
        <taxon>Actinomycetes</taxon>
        <taxon>Kitasatosporales</taxon>
        <taxon>Streptomycetaceae</taxon>
        <taxon>Streptomyces</taxon>
        <taxon>Streptomyces diastaticus group</taxon>
    </lineage>
</organism>
<feature type="transmembrane region" description="Helical" evidence="8">
    <location>
        <begin position="358"/>
        <end position="375"/>
    </location>
</feature>
<name>A0ABQ1CHK5_STRDI</name>
<dbReference type="InterPro" id="IPR037185">
    <property type="entry name" value="EmrE-like"/>
</dbReference>